<organism evidence="3 4">
    <name type="scientific">Agromyces larvae</name>
    <dbReference type="NCBI Taxonomy" id="2929802"/>
    <lineage>
        <taxon>Bacteria</taxon>
        <taxon>Bacillati</taxon>
        <taxon>Actinomycetota</taxon>
        <taxon>Actinomycetes</taxon>
        <taxon>Micrococcales</taxon>
        <taxon>Microbacteriaceae</taxon>
        <taxon>Agromyces</taxon>
    </lineage>
</organism>
<dbReference type="RefSeq" id="WP_243554168.1">
    <property type="nucleotide sequence ID" value="NZ_CP094528.1"/>
</dbReference>
<feature type="chain" id="PRO_5046525228" evidence="2">
    <location>
        <begin position="33"/>
        <end position="328"/>
    </location>
</feature>
<keyword evidence="4" id="KW-1185">Reference proteome</keyword>
<feature type="signal peptide" evidence="2">
    <location>
        <begin position="1"/>
        <end position="32"/>
    </location>
</feature>
<name>A0ABY4BVH0_9MICO</name>
<proteinExistence type="predicted"/>
<evidence type="ECO:0000313" key="4">
    <source>
        <dbReference type="Proteomes" id="UP000832097"/>
    </source>
</evidence>
<feature type="region of interest" description="Disordered" evidence="1">
    <location>
        <begin position="54"/>
        <end position="138"/>
    </location>
</feature>
<reference evidence="3 4" key="1">
    <citation type="submission" date="2022-03" db="EMBL/GenBank/DDBJ databases">
        <title>Mucilaginibacter sp. isolated from the gut of Protaetia brevitarsis seulensis larvae.</title>
        <authorList>
            <person name="Won M."/>
            <person name="Kim S.-J."/>
            <person name="Kwon S.-W."/>
        </authorList>
    </citation>
    <scope>NUCLEOTIDE SEQUENCE [LARGE SCALE GENOMIC DNA]</scope>
    <source>
        <strain evidence="3 4">CFWR-12</strain>
    </source>
</reference>
<sequence length="328" mass="33791">MSSRPSPRRLAVFGTAALVLLCGAGFAIGAHAAFGDHDGPAVLMAHPGVLPWDRDEVSSRPGVDAPRQIEAAPKDPGATDPPAATPAPTPPPAPVPSPTPSPTPDPAPTPAPSHPPVSTDPTDPMSPKYNPYTTPGDPAYVTDDAKASWLGRQTVVRQCMADAGFAYLDWLWWEGGSPMPQGLDAAAEAAWMQALRGDGSADGDWQSAGCEGAAWHAADEAAAAGTPLTAPVPPPSTGPTPRERWLGFQDAVRACMADAGFEYRYWEFWNPAYAGTDGPAAMPTGLDEAQRAAWTTAAFGSPDSSGGSLDGGGCWTTGAEATGYAEFG</sequence>
<keyword evidence="2" id="KW-0732">Signal</keyword>
<feature type="compositionally biased region" description="Pro residues" evidence="1">
    <location>
        <begin position="83"/>
        <end position="115"/>
    </location>
</feature>
<dbReference type="Proteomes" id="UP000832097">
    <property type="component" value="Chromosome"/>
</dbReference>
<gene>
    <name evidence="3" type="ORF">MTO99_13555</name>
</gene>
<accession>A0ABY4BVH0</accession>
<evidence type="ECO:0000256" key="1">
    <source>
        <dbReference type="SAM" id="MobiDB-lite"/>
    </source>
</evidence>
<dbReference type="EMBL" id="CP094528">
    <property type="protein sequence ID" value="UOE43206.1"/>
    <property type="molecule type" value="Genomic_DNA"/>
</dbReference>
<evidence type="ECO:0000256" key="2">
    <source>
        <dbReference type="SAM" id="SignalP"/>
    </source>
</evidence>
<evidence type="ECO:0000313" key="3">
    <source>
        <dbReference type="EMBL" id="UOE43206.1"/>
    </source>
</evidence>
<protein>
    <submittedName>
        <fullName evidence="3">Uncharacterized protein</fullName>
    </submittedName>
</protein>